<protein>
    <submittedName>
        <fullName evidence="1">Uncharacterized protein</fullName>
    </submittedName>
</protein>
<dbReference type="Proteomes" id="UP000199595">
    <property type="component" value="Unassembled WGS sequence"/>
</dbReference>
<name>A0A1H2T0S4_9FLAO</name>
<dbReference type="OrthoDB" id="1252916at2"/>
<organism evidence="1 2">
    <name type="scientific">Lutibacter oricola</name>
    <dbReference type="NCBI Taxonomy" id="762486"/>
    <lineage>
        <taxon>Bacteria</taxon>
        <taxon>Pseudomonadati</taxon>
        <taxon>Bacteroidota</taxon>
        <taxon>Flavobacteriia</taxon>
        <taxon>Flavobacteriales</taxon>
        <taxon>Flavobacteriaceae</taxon>
        <taxon>Lutibacter</taxon>
    </lineage>
</organism>
<keyword evidence="2" id="KW-1185">Reference proteome</keyword>
<dbReference type="EMBL" id="FNNJ01000001">
    <property type="protein sequence ID" value="SDW37566.1"/>
    <property type="molecule type" value="Genomic_DNA"/>
</dbReference>
<dbReference type="STRING" id="762486.SAMN05444411_101596"/>
<dbReference type="RefSeq" id="WP_090119531.1">
    <property type="nucleotide sequence ID" value="NZ_FNNJ01000001.1"/>
</dbReference>
<dbReference type="AlphaFoldDB" id="A0A1H2T0S4"/>
<sequence>MIKKIIYIIVLNSFLGYSQKNVESKNASFKLKEIALLSIEPNNSTVMLNLGSPDFSGDKVKTTSVNNEKWINFTSAISNSSSKRNLLVKIEDGNIPNGIELKLKTDNYTGNGKGQLGVKTNIVSLNKSSQTIISDIGGAYTGSGTNNGYKITYLLDIYDYKLLNRNNSQVLTISLTLTDF</sequence>
<reference evidence="1 2" key="1">
    <citation type="submission" date="2016-10" db="EMBL/GenBank/DDBJ databases">
        <authorList>
            <person name="de Groot N.N."/>
        </authorList>
    </citation>
    <scope>NUCLEOTIDE SEQUENCE [LARGE SCALE GENOMIC DNA]</scope>
    <source>
        <strain evidence="1 2">DSM 24956</strain>
    </source>
</reference>
<accession>A0A1H2T0S4</accession>
<proteinExistence type="predicted"/>
<gene>
    <name evidence="1" type="ORF">SAMN05444411_101596</name>
</gene>
<evidence type="ECO:0000313" key="1">
    <source>
        <dbReference type="EMBL" id="SDW37566.1"/>
    </source>
</evidence>
<evidence type="ECO:0000313" key="2">
    <source>
        <dbReference type="Proteomes" id="UP000199595"/>
    </source>
</evidence>